<evidence type="ECO:0000256" key="4">
    <source>
        <dbReference type="ARBA" id="ARBA00012202"/>
    </source>
</evidence>
<organism evidence="28">
    <name type="scientific">Caenorhabditis remanei</name>
    <name type="common">Caenorhabditis vulgaris</name>
    <dbReference type="NCBI Taxonomy" id="31234"/>
    <lineage>
        <taxon>Eukaryota</taxon>
        <taxon>Metazoa</taxon>
        <taxon>Ecdysozoa</taxon>
        <taxon>Nematoda</taxon>
        <taxon>Chromadorea</taxon>
        <taxon>Rhabditida</taxon>
        <taxon>Rhabditina</taxon>
        <taxon>Rhabditomorpha</taxon>
        <taxon>Rhabditoidea</taxon>
        <taxon>Rhabditidae</taxon>
        <taxon>Peloderinae</taxon>
        <taxon>Caenorhabditis</taxon>
    </lineage>
</organism>
<dbReference type="CDD" id="cd06352">
    <property type="entry name" value="PBP1_NPR_GC-like"/>
    <property type="match status" value="1"/>
</dbReference>
<keyword evidence="6" id="KW-1003">Cell membrane</keyword>
<feature type="transmembrane region" description="Helical" evidence="24">
    <location>
        <begin position="289"/>
        <end position="307"/>
    </location>
</feature>
<evidence type="ECO:0000256" key="9">
    <source>
        <dbReference type="ARBA" id="ARBA00022723"/>
    </source>
</evidence>
<evidence type="ECO:0000256" key="13">
    <source>
        <dbReference type="ARBA" id="ARBA00022882"/>
    </source>
</evidence>
<evidence type="ECO:0000256" key="21">
    <source>
        <dbReference type="ARBA" id="ARBA00023303"/>
    </source>
</evidence>
<dbReference type="FunFam" id="3.40.50.2300:FF:000241">
    <property type="entry name" value="Guanylate cyclase"/>
    <property type="match status" value="1"/>
</dbReference>
<name>E3LNF8_CAERE</name>
<dbReference type="Gene3D" id="3.40.50.2300">
    <property type="match status" value="1"/>
</dbReference>
<feature type="domain" description="Receptor ligand binding region" evidence="25">
    <location>
        <begin position="11"/>
        <end position="227"/>
    </location>
</feature>
<dbReference type="PANTHER" id="PTHR11003:SF10">
    <property type="entry name" value="POTASSIUM CHANNEL DOMAIN-CONTAINING PROTEIN"/>
    <property type="match status" value="1"/>
</dbReference>
<keyword evidence="7" id="KW-0633">Potassium transport</keyword>
<keyword evidence="12" id="KW-0631">Potassium channel</keyword>
<protein>
    <recommendedName>
        <fullName evidence="4">guanylate cyclase</fullName>
        <ecNumber evidence="4">4.6.1.2</ecNumber>
    </recommendedName>
</protein>
<sequence>MATSVGWQTSASAIEIAMDRINSERLIDNIDINFIYVFDDCSESKAAGLSSKLMMDANVSAIIGPTCNAAGLAVVNLAGYYNTPVLTWGLTISSNFIDTARYPTTVTLVPVAKSIAAAIHEVMIQFEWTEFVYVFVEDEKCGYFRDDLEQITADSNYTSLSRTIQIYDQSYTNLVRQLEKLKTVSRIFTVCLPEAGDIKRRFMLAAYDLQMTTEEYVYLFAGPKSTAYQQTSSTGDALEYGLIGIDKRMEEYRQDYCKNKPENDCDFDEMVRFIAEGATSGLLNSRPRFDYLGSLFFSATVISTIGFGTSTPRTQLGRFITIIYGVVGCTCCVLFFNLFLERLVTGMSYILRSFRERKNRLRLKEPGNKPVTLLINNEDFNESSSSCEGHLDSWRPSVYKVFFILFSCCLILLTVSAGFYMAFEEWVYVDSLYFCFISFATIGFGDYVSNQQDVNRKYPELYRFLNFCLLTLGACFFYCLSNVSSIVVRQLLNWMIKKMDIKVEDRSFLCFKKKRRYMGLGLRPPKGYDMTSERSSVDYADGLLSLKEFLMNNQSSMIMLQKQLIKSAMKNVVENEEQKISATRVGPMGILDEAFGDEP</sequence>
<evidence type="ECO:0000256" key="23">
    <source>
        <dbReference type="RuleBase" id="RU003857"/>
    </source>
</evidence>
<dbReference type="GO" id="GO:0000166">
    <property type="term" value="F:nucleotide binding"/>
    <property type="evidence" value="ECO:0007669"/>
    <property type="project" value="UniProtKB-KW"/>
</dbReference>
<comment type="catalytic activity">
    <reaction evidence="22">
        <text>K(+)(in) = K(+)(out)</text>
        <dbReference type="Rhea" id="RHEA:29463"/>
        <dbReference type="ChEBI" id="CHEBI:29103"/>
    </reaction>
</comment>
<feature type="transmembrane region" description="Helical" evidence="24">
    <location>
        <begin position="464"/>
        <end position="488"/>
    </location>
</feature>
<keyword evidence="16 24" id="KW-0472">Membrane</keyword>
<dbReference type="Proteomes" id="UP000008281">
    <property type="component" value="Unassembled WGS sequence"/>
</dbReference>
<keyword evidence="9" id="KW-0479">Metal-binding</keyword>
<keyword evidence="5 23" id="KW-0813">Transport</keyword>
<dbReference type="GO" id="GO:0005886">
    <property type="term" value="C:plasma membrane"/>
    <property type="evidence" value="ECO:0007669"/>
    <property type="project" value="UniProtKB-SubCell"/>
</dbReference>
<evidence type="ECO:0000256" key="18">
    <source>
        <dbReference type="ARBA" id="ARBA00023180"/>
    </source>
</evidence>
<evidence type="ECO:0000256" key="24">
    <source>
        <dbReference type="SAM" id="Phobius"/>
    </source>
</evidence>
<keyword evidence="13" id="KW-0851">Voltage-gated channel</keyword>
<evidence type="ECO:0000259" key="26">
    <source>
        <dbReference type="Pfam" id="PF07885"/>
    </source>
</evidence>
<dbReference type="GO" id="GO:0030322">
    <property type="term" value="P:stabilization of membrane potential"/>
    <property type="evidence" value="ECO:0007669"/>
    <property type="project" value="TreeGrafter"/>
</dbReference>
<gene>
    <name evidence="27" type="ORF">CRE_27406</name>
</gene>
<evidence type="ECO:0000256" key="20">
    <source>
        <dbReference type="ARBA" id="ARBA00023293"/>
    </source>
</evidence>
<dbReference type="AlphaFoldDB" id="E3LNF8"/>
<dbReference type="InterPro" id="IPR001828">
    <property type="entry name" value="ANF_lig-bd_rcpt"/>
</dbReference>
<evidence type="ECO:0000256" key="19">
    <source>
        <dbReference type="ARBA" id="ARBA00023239"/>
    </source>
</evidence>
<keyword evidence="21 23" id="KW-0407">Ion channel</keyword>
<feature type="transmembrane region" description="Helical" evidence="24">
    <location>
        <begin position="427"/>
        <end position="444"/>
    </location>
</feature>
<keyword evidence="14 24" id="KW-1133">Transmembrane helix</keyword>
<reference evidence="27" key="1">
    <citation type="submission" date="2007-07" db="EMBL/GenBank/DDBJ databases">
        <title>PCAP assembly of the Caenorhabditis remanei genome.</title>
        <authorList>
            <consortium name="The Caenorhabditis remanei Sequencing Consortium"/>
            <person name="Wilson R.K."/>
        </authorList>
    </citation>
    <scope>NUCLEOTIDE SEQUENCE [LARGE SCALE GENOMIC DNA]</scope>
    <source>
        <strain evidence="27">PB4641</strain>
    </source>
</reference>
<dbReference type="GO" id="GO:0015271">
    <property type="term" value="F:outward rectifier potassium channel activity"/>
    <property type="evidence" value="ECO:0007669"/>
    <property type="project" value="TreeGrafter"/>
</dbReference>
<accession>E3LNF8</accession>
<dbReference type="InParanoid" id="E3LNF8"/>
<dbReference type="InterPro" id="IPR005410">
    <property type="entry name" value="2pore_dom_K_chnl_THIK"/>
</dbReference>
<keyword evidence="8 23" id="KW-0812">Transmembrane</keyword>
<keyword evidence="10" id="KW-0732">Signal</keyword>
<evidence type="ECO:0000256" key="8">
    <source>
        <dbReference type="ARBA" id="ARBA00022692"/>
    </source>
</evidence>
<evidence type="ECO:0000256" key="11">
    <source>
        <dbReference type="ARBA" id="ARBA00022741"/>
    </source>
</evidence>
<evidence type="ECO:0000256" key="7">
    <source>
        <dbReference type="ARBA" id="ARBA00022538"/>
    </source>
</evidence>
<dbReference type="PRINTS" id="PR01333">
    <property type="entry name" value="2POREKCHANEL"/>
</dbReference>
<evidence type="ECO:0000256" key="14">
    <source>
        <dbReference type="ARBA" id="ARBA00022989"/>
    </source>
</evidence>
<keyword evidence="17" id="KW-0675">Receptor</keyword>
<comment type="subcellular location">
    <subcellularLocation>
        <location evidence="3">Cell membrane</location>
        <topology evidence="3">Multi-pass membrane protein</topology>
    </subcellularLocation>
    <subcellularLocation>
        <location evidence="2">Cell membrane</location>
        <topology evidence="2">Single-pass type I membrane protein</topology>
    </subcellularLocation>
</comment>
<keyword evidence="15 23" id="KW-0406">Ion transport</keyword>
<dbReference type="eggNOG" id="KOG1023">
    <property type="taxonomic scope" value="Eukaryota"/>
</dbReference>
<evidence type="ECO:0000256" key="22">
    <source>
        <dbReference type="ARBA" id="ARBA00034430"/>
    </source>
</evidence>
<dbReference type="GO" id="GO:0004383">
    <property type="term" value="F:guanylate cyclase activity"/>
    <property type="evidence" value="ECO:0007669"/>
    <property type="project" value="UniProtKB-EC"/>
</dbReference>
<keyword evidence="28" id="KW-1185">Reference proteome</keyword>
<dbReference type="OrthoDB" id="297496at2759"/>
<evidence type="ECO:0000256" key="5">
    <source>
        <dbReference type="ARBA" id="ARBA00022448"/>
    </source>
</evidence>
<keyword evidence="18" id="KW-0325">Glycoprotein</keyword>
<comment type="similarity">
    <text evidence="23">Belongs to the two pore domain potassium channel (TC 1.A.1.8) family.</text>
</comment>
<evidence type="ECO:0000256" key="6">
    <source>
        <dbReference type="ARBA" id="ARBA00022475"/>
    </source>
</evidence>
<keyword evidence="12" id="KW-0630">Potassium</keyword>
<evidence type="ECO:0000256" key="3">
    <source>
        <dbReference type="ARBA" id="ARBA00004651"/>
    </source>
</evidence>
<dbReference type="SUPFAM" id="SSF53822">
    <property type="entry name" value="Periplasmic binding protein-like I"/>
    <property type="match status" value="1"/>
</dbReference>
<dbReference type="Pfam" id="PF01094">
    <property type="entry name" value="ANF_receptor"/>
    <property type="match status" value="1"/>
</dbReference>
<dbReference type="STRING" id="31234.E3LNF8"/>
<feature type="transmembrane region" description="Helical" evidence="24">
    <location>
        <begin position="401"/>
        <end position="420"/>
    </location>
</feature>
<keyword evidence="20" id="KW-0141">cGMP biosynthesis</keyword>
<evidence type="ECO:0000256" key="12">
    <source>
        <dbReference type="ARBA" id="ARBA00022826"/>
    </source>
</evidence>
<evidence type="ECO:0000256" key="1">
    <source>
        <dbReference type="ARBA" id="ARBA00001436"/>
    </source>
</evidence>
<dbReference type="Gene3D" id="1.10.287.70">
    <property type="match status" value="1"/>
</dbReference>
<keyword evidence="11" id="KW-0547">Nucleotide-binding</keyword>
<dbReference type="GO" id="GO:0022841">
    <property type="term" value="F:potassium ion leak channel activity"/>
    <property type="evidence" value="ECO:0007669"/>
    <property type="project" value="TreeGrafter"/>
</dbReference>
<evidence type="ECO:0000256" key="17">
    <source>
        <dbReference type="ARBA" id="ARBA00023170"/>
    </source>
</evidence>
<dbReference type="GO" id="GO:0046872">
    <property type="term" value="F:metal ion binding"/>
    <property type="evidence" value="ECO:0007669"/>
    <property type="project" value="UniProtKB-KW"/>
</dbReference>
<dbReference type="eggNOG" id="KOG4404">
    <property type="taxonomic scope" value="Eukaryota"/>
</dbReference>
<keyword evidence="19" id="KW-0456">Lyase</keyword>
<dbReference type="EC" id="4.6.1.2" evidence="4"/>
<comment type="catalytic activity">
    <reaction evidence="1">
        <text>GTP = 3',5'-cyclic GMP + diphosphate</text>
        <dbReference type="Rhea" id="RHEA:13665"/>
        <dbReference type="ChEBI" id="CHEBI:33019"/>
        <dbReference type="ChEBI" id="CHEBI:37565"/>
        <dbReference type="ChEBI" id="CHEBI:57746"/>
        <dbReference type="EC" id="4.6.1.2"/>
    </reaction>
</comment>
<proteinExistence type="inferred from homology"/>
<dbReference type="InterPro" id="IPR028082">
    <property type="entry name" value="Peripla_BP_I"/>
</dbReference>
<dbReference type="PRINTS" id="PR01588">
    <property type="entry name" value="THIKCHANNEL"/>
</dbReference>
<dbReference type="InterPro" id="IPR013099">
    <property type="entry name" value="K_chnl_dom"/>
</dbReference>
<evidence type="ECO:0000313" key="27">
    <source>
        <dbReference type="EMBL" id="EFP05545.1"/>
    </source>
</evidence>
<evidence type="ECO:0000256" key="16">
    <source>
        <dbReference type="ARBA" id="ARBA00023136"/>
    </source>
</evidence>
<feature type="transmembrane region" description="Helical" evidence="24">
    <location>
        <begin position="319"/>
        <end position="340"/>
    </location>
</feature>
<evidence type="ECO:0000256" key="15">
    <source>
        <dbReference type="ARBA" id="ARBA00023065"/>
    </source>
</evidence>
<feature type="domain" description="Potassium channel" evidence="26">
    <location>
        <begin position="409"/>
        <end position="488"/>
    </location>
</feature>
<dbReference type="EMBL" id="DS268412">
    <property type="protein sequence ID" value="EFP05545.1"/>
    <property type="molecule type" value="Genomic_DNA"/>
</dbReference>
<evidence type="ECO:0000256" key="10">
    <source>
        <dbReference type="ARBA" id="ARBA00022729"/>
    </source>
</evidence>
<evidence type="ECO:0000256" key="2">
    <source>
        <dbReference type="ARBA" id="ARBA00004251"/>
    </source>
</evidence>
<dbReference type="PANTHER" id="PTHR11003">
    <property type="entry name" value="POTASSIUM CHANNEL, SUBFAMILY K"/>
    <property type="match status" value="1"/>
</dbReference>
<dbReference type="SUPFAM" id="SSF81324">
    <property type="entry name" value="Voltage-gated potassium channels"/>
    <property type="match status" value="2"/>
</dbReference>
<dbReference type="Pfam" id="PF07885">
    <property type="entry name" value="Ion_trans_2"/>
    <property type="match status" value="2"/>
</dbReference>
<dbReference type="HOGENOM" id="CLU_455794_0_0_1"/>
<evidence type="ECO:0000259" key="25">
    <source>
        <dbReference type="Pfam" id="PF01094"/>
    </source>
</evidence>
<dbReference type="GO" id="GO:0034702">
    <property type="term" value="C:monoatomic ion channel complex"/>
    <property type="evidence" value="ECO:0007669"/>
    <property type="project" value="UniProtKB-KW"/>
</dbReference>
<dbReference type="InterPro" id="IPR003280">
    <property type="entry name" value="2pore_dom_K_chnl"/>
</dbReference>
<evidence type="ECO:0000313" key="28">
    <source>
        <dbReference type="Proteomes" id="UP000008281"/>
    </source>
</evidence>
<feature type="domain" description="Potassium channel" evidence="26">
    <location>
        <begin position="286"/>
        <end position="343"/>
    </location>
</feature>